<feature type="transmembrane region" description="Helical" evidence="4">
    <location>
        <begin position="122"/>
        <end position="142"/>
    </location>
</feature>
<dbReference type="Pfam" id="PF14501">
    <property type="entry name" value="HATPase_c_5"/>
    <property type="match status" value="1"/>
</dbReference>
<evidence type="ECO:0000313" key="7">
    <source>
        <dbReference type="EMBL" id="VTQ83971.1"/>
    </source>
</evidence>
<name>A0A4U9R140_HATHI</name>
<feature type="domain" description="SpoOB alpha-helical" evidence="6">
    <location>
        <begin position="247"/>
        <end position="294"/>
    </location>
</feature>
<dbReference type="EMBL" id="LR590481">
    <property type="protein sequence ID" value="VTQ83971.1"/>
    <property type="molecule type" value="Genomic_DNA"/>
</dbReference>
<feature type="domain" description="Sensor histidine kinase NatK-like C-terminal" evidence="5">
    <location>
        <begin position="332"/>
        <end position="435"/>
    </location>
</feature>
<dbReference type="KEGG" id="hhw:NCTC503_00454"/>
<evidence type="ECO:0000256" key="4">
    <source>
        <dbReference type="SAM" id="Phobius"/>
    </source>
</evidence>
<keyword evidence="7" id="KW-0547">Nucleotide-binding</keyword>
<dbReference type="Pfam" id="PF14689">
    <property type="entry name" value="SPOB_a"/>
    <property type="match status" value="1"/>
</dbReference>
<keyword evidence="4" id="KW-1133">Transmembrane helix</keyword>
<dbReference type="Gene3D" id="1.10.287.130">
    <property type="match status" value="1"/>
</dbReference>
<feature type="transmembrane region" description="Helical" evidence="4">
    <location>
        <begin position="64"/>
        <end position="81"/>
    </location>
</feature>
<dbReference type="InterPro" id="IPR036890">
    <property type="entry name" value="HATPase_C_sf"/>
</dbReference>
<sequence>MITSLSPYVIEYLFSSFESALFFNFLTSTLKKRERVNSFIYIGSIVLFSVIMLCLSKIVFLFNIKLIIIALTSLCFTILLYKGSLKNKILFTIMFFVILVLCDVVLANALCSVMGVNARKMIFKNVLFKVSLFCISKFKLFIILKIISRFINKNNLDIPPKYCYISMSILSTSLAILMVIDKISTLSSYYEPIYFVVLSIGILIINAFAHYIFLKLIKYHEKEILYNTIQIKNETMEKYYKEKEKNYQETRKLRHDFKNHILCISSLLENNNVDEAQKYIKSINKSISPCSSVIKSGNNIADAVLNQKLGEAKHHNIDMEVSAVVPKEIRIESIDLCAILSNTIDNAIEASMNIYDEVKRKINVKINPYKNYLHISVSNQVCTDPLIHIKKFRSTKKDSENHGLGTKIIQNIVEIYNGFIEYKCENTIFTVKILVLLKE</sequence>
<dbReference type="Proteomes" id="UP000308489">
    <property type="component" value="Chromosome 1"/>
</dbReference>
<dbReference type="SUPFAM" id="SSF55874">
    <property type="entry name" value="ATPase domain of HSP90 chaperone/DNA topoisomerase II/histidine kinase"/>
    <property type="match status" value="1"/>
</dbReference>
<feature type="transmembrane region" description="Helical" evidence="4">
    <location>
        <begin position="93"/>
        <end position="116"/>
    </location>
</feature>
<dbReference type="PANTHER" id="PTHR40448:SF1">
    <property type="entry name" value="TWO-COMPONENT SENSOR HISTIDINE KINASE"/>
    <property type="match status" value="1"/>
</dbReference>
<evidence type="ECO:0000259" key="6">
    <source>
        <dbReference type="Pfam" id="PF14689"/>
    </source>
</evidence>
<evidence type="ECO:0000256" key="2">
    <source>
        <dbReference type="ARBA" id="ARBA00022679"/>
    </source>
</evidence>
<dbReference type="InterPro" id="IPR032834">
    <property type="entry name" value="NatK-like_C"/>
</dbReference>
<dbReference type="PANTHER" id="PTHR40448">
    <property type="entry name" value="TWO-COMPONENT SENSOR HISTIDINE KINASE"/>
    <property type="match status" value="1"/>
</dbReference>
<protein>
    <submittedName>
        <fullName evidence="7">ATP-binding region ATPase domain-containing protein</fullName>
    </submittedName>
</protein>
<proteinExistence type="predicted"/>
<keyword evidence="4" id="KW-0812">Transmembrane</keyword>
<dbReference type="AlphaFoldDB" id="A0A4U9R140"/>
<dbReference type="SUPFAM" id="SSF55890">
    <property type="entry name" value="Sporulation response regulatory protein Spo0B"/>
    <property type="match status" value="1"/>
</dbReference>
<dbReference type="OrthoDB" id="1634477at2"/>
<evidence type="ECO:0000256" key="3">
    <source>
        <dbReference type="ARBA" id="ARBA00022777"/>
    </source>
</evidence>
<dbReference type="GO" id="GO:0042802">
    <property type="term" value="F:identical protein binding"/>
    <property type="evidence" value="ECO:0007669"/>
    <property type="project" value="TreeGrafter"/>
</dbReference>
<keyword evidence="8" id="KW-1185">Reference proteome</keyword>
<evidence type="ECO:0000313" key="8">
    <source>
        <dbReference type="Proteomes" id="UP000308489"/>
    </source>
</evidence>
<reference evidence="7 8" key="1">
    <citation type="submission" date="2019-05" db="EMBL/GenBank/DDBJ databases">
        <authorList>
            <consortium name="Pathogen Informatics"/>
        </authorList>
    </citation>
    <scope>NUCLEOTIDE SEQUENCE [LARGE SCALE GENOMIC DNA]</scope>
    <source>
        <strain evidence="7 8">NCTC503</strain>
    </source>
</reference>
<keyword evidence="2" id="KW-0808">Transferase</keyword>
<dbReference type="Gene3D" id="3.30.565.10">
    <property type="entry name" value="Histidine kinase-like ATPase, C-terminal domain"/>
    <property type="match status" value="1"/>
</dbReference>
<dbReference type="GO" id="GO:0000155">
    <property type="term" value="F:phosphorelay sensor kinase activity"/>
    <property type="evidence" value="ECO:0007669"/>
    <property type="project" value="InterPro"/>
</dbReference>
<dbReference type="CDD" id="cd16935">
    <property type="entry name" value="HATPase_AgrC-ComD-like"/>
    <property type="match status" value="1"/>
</dbReference>
<keyword evidence="4" id="KW-0472">Membrane</keyword>
<keyword evidence="3" id="KW-0418">Kinase</keyword>
<feature type="transmembrane region" description="Helical" evidence="4">
    <location>
        <begin position="6"/>
        <end position="26"/>
    </location>
</feature>
<feature type="transmembrane region" description="Helical" evidence="4">
    <location>
        <begin position="162"/>
        <end position="180"/>
    </location>
</feature>
<feature type="transmembrane region" description="Helical" evidence="4">
    <location>
        <begin position="38"/>
        <end position="58"/>
    </location>
</feature>
<organism evidence="7 8">
    <name type="scientific">Hathewaya histolytica</name>
    <name type="common">Clostridium histolyticum</name>
    <dbReference type="NCBI Taxonomy" id="1498"/>
    <lineage>
        <taxon>Bacteria</taxon>
        <taxon>Bacillati</taxon>
        <taxon>Bacillota</taxon>
        <taxon>Clostridia</taxon>
        <taxon>Eubacteriales</taxon>
        <taxon>Clostridiaceae</taxon>
        <taxon>Hathewaya</taxon>
    </lineage>
</organism>
<dbReference type="GO" id="GO:0005524">
    <property type="term" value="F:ATP binding"/>
    <property type="evidence" value="ECO:0007669"/>
    <property type="project" value="UniProtKB-KW"/>
</dbReference>
<accession>A0A4U9R140</accession>
<dbReference type="InterPro" id="IPR016120">
    <property type="entry name" value="Sig_transdc_His_kin_SpoOB"/>
</dbReference>
<keyword evidence="1" id="KW-0597">Phosphoprotein</keyword>
<evidence type="ECO:0000256" key="1">
    <source>
        <dbReference type="ARBA" id="ARBA00022553"/>
    </source>
</evidence>
<dbReference type="InterPro" id="IPR039506">
    <property type="entry name" value="SPOB_a"/>
</dbReference>
<feature type="transmembrane region" description="Helical" evidence="4">
    <location>
        <begin position="192"/>
        <end position="214"/>
    </location>
</feature>
<gene>
    <name evidence="7" type="ORF">NCTC503_00454</name>
</gene>
<keyword evidence="7" id="KW-0067">ATP-binding</keyword>
<evidence type="ECO:0000259" key="5">
    <source>
        <dbReference type="Pfam" id="PF14501"/>
    </source>
</evidence>